<dbReference type="EMBL" id="JACTUZ010000006">
    <property type="protein sequence ID" value="MBC9175932.1"/>
    <property type="molecule type" value="Genomic_DNA"/>
</dbReference>
<evidence type="ECO:0008006" key="3">
    <source>
        <dbReference type="Google" id="ProtNLM"/>
    </source>
</evidence>
<comment type="caution">
    <text evidence="1">The sequence shown here is derived from an EMBL/GenBank/DDBJ whole genome shotgun (WGS) entry which is preliminary data.</text>
</comment>
<sequence>MSRADLFVALGLLVSGCAGPVPTDADAPAMTSEQYADFRQQEPLVAMALSGSPDVGPAIYRQAEINVASGRAANVNVEATRITDAVSVKVASIARQRNIVECSSVAGNVYWIGPLGAAMAIPMLLAQDVERRECIRSIQQ</sequence>
<evidence type="ECO:0000313" key="2">
    <source>
        <dbReference type="Proteomes" id="UP000603940"/>
    </source>
</evidence>
<protein>
    <recommendedName>
        <fullName evidence="3">Lipoprotein</fullName>
    </recommendedName>
</protein>
<gene>
    <name evidence="1" type="ORF">IBL25_03100</name>
</gene>
<keyword evidence="2" id="KW-1185">Reference proteome</keyword>
<evidence type="ECO:0000313" key="1">
    <source>
        <dbReference type="EMBL" id="MBC9175932.1"/>
    </source>
</evidence>
<organism evidence="1 2">
    <name type="scientific">Pseudoroseomonas ludipueritiae</name>
    <dbReference type="NCBI Taxonomy" id="198093"/>
    <lineage>
        <taxon>Bacteria</taxon>
        <taxon>Pseudomonadati</taxon>
        <taxon>Pseudomonadota</taxon>
        <taxon>Alphaproteobacteria</taxon>
        <taxon>Acetobacterales</taxon>
        <taxon>Acetobacteraceae</taxon>
        <taxon>Pseudoroseomonas</taxon>
    </lineage>
</organism>
<reference evidence="1 2" key="1">
    <citation type="journal article" date="2009" name="Int. J. Syst. Evol. Microbiol.">
        <title>Transfer of Teichococcus ludipueritiae and Muricoccus roseus to the genus Roseomonas, as Roseomonas ludipueritiae comb. nov. and Roseomonas rosea comb. nov., respectively, and emended description of the genus Roseomonas.</title>
        <authorList>
            <person name="Sanchez-Porro C."/>
            <person name="Gallego V."/>
            <person name="Busse H.J."/>
            <person name="Kampfer P."/>
            <person name="Ventosa A."/>
        </authorList>
    </citation>
    <scope>NUCLEOTIDE SEQUENCE [LARGE SCALE GENOMIC DNA]</scope>
    <source>
        <strain evidence="1 2">DSM 14915</strain>
    </source>
</reference>
<proteinExistence type="predicted"/>
<dbReference type="Proteomes" id="UP000603940">
    <property type="component" value="Unassembled WGS sequence"/>
</dbReference>
<dbReference type="PROSITE" id="PS51257">
    <property type="entry name" value="PROKAR_LIPOPROTEIN"/>
    <property type="match status" value="1"/>
</dbReference>
<dbReference type="RefSeq" id="WP_187777100.1">
    <property type="nucleotide sequence ID" value="NZ_JACTUZ010000006.1"/>
</dbReference>
<name>A0ABR7R2N0_9PROT</name>
<accession>A0ABR7R2N0</accession>